<dbReference type="InterPro" id="IPR043130">
    <property type="entry name" value="CDP-OH_PTrfase_TM_dom"/>
</dbReference>
<organism evidence="4 5">
    <name type="scientific">Roseibium polysiphoniae</name>
    <dbReference type="NCBI Taxonomy" id="2571221"/>
    <lineage>
        <taxon>Bacteria</taxon>
        <taxon>Pseudomonadati</taxon>
        <taxon>Pseudomonadota</taxon>
        <taxon>Alphaproteobacteria</taxon>
        <taxon>Hyphomicrobiales</taxon>
        <taxon>Stappiaceae</taxon>
        <taxon>Roseibium</taxon>
    </lineage>
</organism>
<feature type="transmembrane region" description="Helical" evidence="3">
    <location>
        <begin position="178"/>
        <end position="197"/>
    </location>
</feature>
<dbReference type="GO" id="GO:0016020">
    <property type="term" value="C:membrane"/>
    <property type="evidence" value="ECO:0007669"/>
    <property type="project" value="InterPro"/>
</dbReference>
<keyword evidence="3" id="KW-0812">Transmembrane</keyword>
<dbReference type="InterPro" id="IPR000462">
    <property type="entry name" value="CDP-OH_P_trans"/>
</dbReference>
<reference evidence="4" key="2">
    <citation type="journal article" date="2021" name="Microorganisms">
        <title>Bacterial Dimethylsulfoniopropionate Biosynthesis in the East China Sea.</title>
        <authorList>
            <person name="Liu J."/>
            <person name="Zhang Y."/>
            <person name="Liu J."/>
            <person name="Zhong H."/>
            <person name="Williams B.T."/>
            <person name="Zheng Y."/>
            <person name="Curson A.R.J."/>
            <person name="Sun C."/>
            <person name="Sun H."/>
            <person name="Song D."/>
            <person name="Wagner Mackenzie B."/>
            <person name="Bermejo Martinez A."/>
            <person name="Todd J.D."/>
            <person name="Zhang X.H."/>
        </authorList>
    </citation>
    <scope>NUCLEOTIDE SEQUENCE</scope>
    <source>
        <strain evidence="4">AESS21</strain>
    </source>
</reference>
<evidence type="ECO:0000256" key="3">
    <source>
        <dbReference type="SAM" id="Phobius"/>
    </source>
</evidence>
<keyword evidence="3" id="KW-1133">Transmembrane helix</keyword>
<evidence type="ECO:0000313" key="5">
    <source>
        <dbReference type="Proteomes" id="UP000705379"/>
    </source>
</evidence>
<feature type="transmembrane region" description="Helical" evidence="3">
    <location>
        <begin position="80"/>
        <end position="103"/>
    </location>
</feature>
<dbReference type="Pfam" id="PF01066">
    <property type="entry name" value="CDP-OH_P_transf"/>
    <property type="match status" value="1"/>
</dbReference>
<evidence type="ECO:0000256" key="1">
    <source>
        <dbReference type="ARBA" id="ARBA00022679"/>
    </source>
</evidence>
<dbReference type="RefSeq" id="WP_213216630.1">
    <property type="nucleotide sequence ID" value="NZ_QTKU01000003.1"/>
</dbReference>
<dbReference type="Proteomes" id="UP000705379">
    <property type="component" value="Unassembled WGS sequence"/>
</dbReference>
<protein>
    <submittedName>
        <fullName evidence="4">CDP-alcohol phosphatidyltransferase family protein</fullName>
    </submittedName>
</protein>
<dbReference type="PROSITE" id="PS00379">
    <property type="entry name" value="CDP_ALCOHOL_P_TRANSF"/>
    <property type="match status" value="1"/>
</dbReference>
<dbReference type="Gene3D" id="1.20.120.1760">
    <property type="match status" value="1"/>
</dbReference>
<comment type="similarity">
    <text evidence="2">Belongs to the CDP-alcohol phosphatidyltransferase class-I family.</text>
</comment>
<dbReference type="EMBL" id="QTKU01000003">
    <property type="protein sequence ID" value="MBS8261194.1"/>
    <property type="molecule type" value="Genomic_DNA"/>
</dbReference>
<gene>
    <name evidence="4" type="ORF">DYI23_13300</name>
</gene>
<feature type="transmembrane region" description="Helical" evidence="3">
    <location>
        <begin position="148"/>
        <end position="172"/>
    </location>
</feature>
<dbReference type="GO" id="GO:0016780">
    <property type="term" value="F:phosphotransferase activity, for other substituted phosphate groups"/>
    <property type="evidence" value="ECO:0007669"/>
    <property type="project" value="InterPro"/>
</dbReference>
<reference evidence="4" key="1">
    <citation type="submission" date="2018-08" db="EMBL/GenBank/DDBJ databases">
        <authorList>
            <person name="Jin W."/>
            <person name="Wang H."/>
            <person name="Yang Y."/>
            <person name="Li M."/>
            <person name="Liu J."/>
        </authorList>
    </citation>
    <scope>NUCLEOTIDE SEQUENCE</scope>
    <source>
        <strain evidence="4">AESS21</strain>
    </source>
</reference>
<dbReference type="AlphaFoldDB" id="A0A944CDM9"/>
<dbReference type="InterPro" id="IPR048254">
    <property type="entry name" value="CDP_ALCOHOL_P_TRANSF_CS"/>
</dbReference>
<keyword evidence="1 2" id="KW-0808">Transferase</keyword>
<accession>A0A944CDM9</accession>
<comment type="caution">
    <text evidence="4">The sequence shown here is derived from an EMBL/GenBank/DDBJ whole genome shotgun (WGS) entry which is preliminary data.</text>
</comment>
<feature type="transmembrane region" description="Helical" evidence="3">
    <location>
        <begin position="36"/>
        <end position="60"/>
    </location>
</feature>
<evidence type="ECO:0000256" key="2">
    <source>
        <dbReference type="RuleBase" id="RU003750"/>
    </source>
</evidence>
<feature type="transmembrane region" description="Helical" evidence="3">
    <location>
        <begin position="109"/>
        <end position="132"/>
    </location>
</feature>
<dbReference type="GO" id="GO:0008654">
    <property type="term" value="P:phospholipid biosynthetic process"/>
    <property type="evidence" value="ECO:0007669"/>
    <property type="project" value="InterPro"/>
</dbReference>
<name>A0A944CDM9_9HYPH</name>
<keyword evidence="3" id="KW-0472">Membrane</keyword>
<proteinExistence type="inferred from homology"/>
<sequence length="205" mass="21598">MFDARLRTLIDPPLEMLGSRLARSGVTANQITMVGFGFAIAAAGAIAWAAPLFGLLFVLLNRLCDGLDGAVARVNGKTDLGGYLDIVFDFFFYGGVPIAFAFADPGRNALPAAALLFSFYANGSAFLAYAIMAEKQGLETDKQGSKSLYYLGGLAEGGETIALFCLMCLWPAGFPVLAYSFAAVCVLSAGARVIIAVRTLRETPG</sequence>
<evidence type="ECO:0000313" key="4">
    <source>
        <dbReference type="EMBL" id="MBS8261194.1"/>
    </source>
</evidence>